<proteinExistence type="predicted"/>
<gene>
    <name evidence="1" type="ORF">HUW48_17255</name>
</gene>
<name>A0A7L7LA15_9BACT</name>
<dbReference type="Proteomes" id="UP000514509">
    <property type="component" value="Chromosome"/>
</dbReference>
<evidence type="ECO:0000313" key="2">
    <source>
        <dbReference type="Proteomes" id="UP000514509"/>
    </source>
</evidence>
<organism evidence="1 2">
    <name type="scientific">Adhaeribacter radiodurans</name>
    <dbReference type="NCBI Taxonomy" id="2745197"/>
    <lineage>
        <taxon>Bacteria</taxon>
        <taxon>Pseudomonadati</taxon>
        <taxon>Bacteroidota</taxon>
        <taxon>Cytophagia</taxon>
        <taxon>Cytophagales</taxon>
        <taxon>Hymenobacteraceae</taxon>
        <taxon>Adhaeribacter</taxon>
    </lineage>
</organism>
<dbReference type="EMBL" id="CP055153">
    <property type="protein sequence ID" value="QMU29668.1"/>
    <property type="molecule type" value="Genomic_DNA"/>
</dbReference>
<accession>A0A7L7LA15</accession>
<sequence length="51" mass="6216">MQINIQSITIYQRRVNYILRILPRSLSHLPHHYFIFVAEICTVHNQFEKSF</sequence>
<dbReference type="AlphaFoldDB" id="A0A7L7LA15"/>
<dbReference type="KEGG" id="add:HUW48_17255"/>
<evidence type="ECO:0000313" key="1">
    <source>
        <dbReference type="EMBL" id="QMU29668.1"/>
    </source>
</evidence>
<keyword evidence="2" id="KW-1185">Reference proteome</keyword>
<dbReference type="RefSeq" id="WP_182412128.1">
    <property type="nucleotide sequence ID" value="NZ_CP055153.1"/>
</dbReference>
<protein>
    <submittedName>
        <fullName evidence="1">Uncharacterized protein</fullName>
    </submittedName>
</protein>
<reference evidence="1 2" key="1">
    <citation type="submission" date="2020-08" db="EMBL/GenBank/DDBJ databases">
        <title>Adhaeribacter dokdonensis sp. nov., isolated from the rhizosphere of Elymus tsukushiensis, a plant native to the Dokdo Islands, Republic of Korea.</title>
        <authorList>
            <person name="Ghim S.Y."/>
        </authorList>
    </citation>
    <scope>NUCLEOTIDE SEQUENCE [LARGE SCALE GENOMIC DNA]</scope>
    <source>
        <strain evidence="1 2">KUDC8001</strain>
    </source>
</reference>